<dbReference type="EMBL" id="JACAZI010000011">
    <property type="protein sequence ID" value="KAF7349103.1"/>
    <property type="molecule type" value="Genomic_DNA"/>
</dbReference>
<comment type="caution">
    <text evidence="2">The sequence shown here is derived from an EMBL/GenBank/DDBJ whole genome shotgun (WGS) entry which is preliminary data.</text>
</comment>
<evidence type="ECO:0000313" key="2">
    <source>
        <dbReference type="EMBL" id="KAF7349103.1"/>
    </source>
</evidence>
<reference evidence="2" key="1">
    <citation type="submission" date="2020-05" db="EMBL/GenBank/DDBJ databases">
        <title>Mycena genomes resolve the evolution of fungal bioluminescence.</title>
        <authorList>
            <person name="Tsai I.J."/>
        </authorList>
    </citation>
    <scope>NUCLEOTIDE SEQUENCE</scope>
    <source>
        <strain evidence="2">CCC161011</strain>
    </source>
</reference>
<name>A0A8H6XWY9_9AGAR</name>
<keyword evidence="3" id="KW-1185">Reference proteome</keyword>
<proteinExistence type="predicted"/>
<accession>A0A8H6XWY9</accession>
<organism evidence="2 3">
    <name type="scientific">Mycena venus</name>
    <dbReference type="NCBI Taxonomy" id="2733690"/>
    <lineage>
        <taxon>Eukaryota</taxon>
        <taxon>Fungi</taxon>
        <taxon>Dikarya</taxon>
        <taxon>Basidiomycota</taxon>
        <taxon>Agaricomycotina</taxon>
        <taxon>Agaricomycetes</taxon>
        <taxon>Agaricomycetidae</taxon>
        <taxon>Agaricales</taxon>
        <taxon>Marasmiineae</taxon>
        <taxon>Mycenaceae</taxon>
        <taxon>Mycena</taxon>
    </lineage>
</organism>
<protein>
    <submittedName>
        <fullName evidence="2">Uncharacterized protein</fullName>
    </submittedName>
</protein>
<sequence length="260" mass="28194">MNVEEEAKFDGITVAQPLRSCAQRPYPAFRVPILRYRSSGPTIWPCLSLVAFHPQSTLGGLHVHGVGKTRAAPSVPLISLRARLIPPPPSDSAPKDPTLDSITSRTLLLRQLSPILTGPDGPPARSDYEAVTPDLRMGPRMASGVPIPPRTATYTSGVAVAMRDACRINGVCAPCLLSLAPPAYPHIRRFPFTVRHAVGMLRVRFVARKPDPELDHPHLRLQHSHLLLHRGARGSIARVPGSTPPRPHAALTRALSSTTR</sequence>
<dbReference type="AlphaFoldDB" id="A0A8H6XWY9"/>
<evidence type="ECO:0000256" key="1">
    <source>
        <dbReference type="SAM" id="MobiDB-lite"/>
    </source>
</evidence>
<gene>
    <name evidence="2" type="ORF">MVEN_01432400</name>
</gene>
<evidence type="ECO:0000313" key="3">
    <source>
        <dbReference type="Proteomes" id="UP000620124"/>
    </source>
</evidence>
<feature type="region of interest" description="Disordered" evidence="1">
    <location>
        <begin position="237"/>
        <end position="260"/>
    </location>
</feature>
<dbReference type="Proteomes" id="UP000620124">
    <property type="component" value="Unassembled WGS sequence"/>
</dbReference>